<dbReference type="OrthoDB" id="9811006at2"/>
<sequence length="303" mass="33715">MAVITVRELRAILDRGDRPLLVDVLFEERFARQHVSGAVSACVYNVTFLDQMAELVEDRDKPVVVYGVDDEDHSAMVAEEKLLQAGWISVFRLGGGIRAWIREGGSVEGEAPASDLDEEAVFQAPSGVVTVLPAESTIGWEGRNTSGSHRGSLDVESGSFRFSSDQASGEVVLDMRSIRNHDVEEESLRSVLVAHLLSEDFFHTDAFPRARLAIETMRPLHREPRQPNHAVQGTLELRGVRAPFECEATLENLEAGRMTLEAHFDLDRTLWGVNYGSAKLFRYLGYHLVFDPISVNVRLVLEA</sequence>
<dbReference type="PANTHER" id="PTHR34406">
    <property type="entry name" value="PROTEIN YCEI"/>
    <property type="match status" value="1"/>
</dbReference>
<gene>
    <name evidence="2" type="ORF">SAMN02745704_00797</name>
</gene>
<evidence type="ECO:0000259" key="1">
    <source>
        <dbReference type="PROSITE" id="PS50206"/>
    </source>
</evidence>
<dbReference type="CDD" id="cd00158">
    <property type="entry name" value="RHOD"/>
    <property type="match status" value="1"/>
</dbReference>
<evidence type="ECO:0000313" key="2">
    <source>
        <dbReference type="EMBL" id="SKA74909.1"/>
    </source>
</evidence>
<dbReference type="InterPro" id="IPR036761">
    <property type="entry name" value="TTHA0802/YceI-like_sf"/>
</dbReference>
<organism evidence="2 3">
    <name type="scientific">Paucidesulfovibrio gracilis DSM 16080</name>
    <dbReference type="NCBI Taxonomy" id="1121449"/>
    <lineage>
        <taxon>Bacteria</taxon>
        <taxon>Pseudomonadati</taxon>
        <taxon>Thermodesulfobacteriota</taxon>
        <taxon>Desulfovibrionia</taxon>
        <taxon>Desulfovibrionales</taxon>
        <taxon>Desulfovibrionaceae</taxon>
        <taxon>Paucidesulfovibrio</taxon>
    </lineage>
</organism>
<dbReference type="SUPFAM" id="SSF52821">
    <property type="entry name" value="Rhodanese/Cell cycle control phosphatase"/>
    <property type="match status" value="1"/>
</dbReference>
<dbReference type="PANTHER" id="PTHR34406:SF1">
    <property type="entry name" value="PROTEIN YCEI"/>
    <property type="match status" value="1"/>
</dbReference>
<evidence type="ECO:0000313" key="3">
    <source>
        <dbReference type="Proteomes" id="UP000190027"/>
    </source>
</evidence>
<dbReference type="SUPFAM" id="SSF101874">
    <property type="entry name" value="YceI-like"/>
    <property type="match status" value="1"/>
</dbReference>
<dbReference type="InterPro" id="IPR036873">
    <property type="entry name" value="Rhodanese-like_dom_sf"/>
</dbReference>
<dbReference type="PROSITE" id="PS50206">
    <property type="entry name" value="RHODANESE_3"/>
    <property type="match status" value="1"/>
</dbReference>
<dbReference type="InterPro" id="IPR001763">
    <property type="entry name" value="Rhodanese-like_dom"/>
</dbReference>
<dbReference type="Gene3D" id="2.40.128.110">
    <property type="entry name" value="Lipid/polyisoprenoid-binding, YceI-like"/>
    <property type="match status" value="1"/>
</dbReference>
<dbReference type="Proteomes" id="UP000190027">
    <property type="component" value="Unassembled WGS sequence"/>
</dbReference>
<keyword evidence="3" id="KW-1185">Reference proteome</keyword>
<dbReference type="RefSeq" id="WP_078716351.1">
    <property type="nucleotide sequence ID" value="NZ_FUYC01000002.1"/>
</dbReference>
<dbReference type="SMART" id="SM00867">
    <property type="entry name" value="YceI"/>
    <property type="match status" value="1"/>
</dbReference>
<dbReference type="InterPro" id="IPR007372">
    <property type="entry name" value="Lipid/polyisoprenoid-bd_YceI"/>
</dbReference>
<proteinExistence type="predicted"/>
<dbReference type="Pfam" id="PF00581">
    <property type="entry name" value="Rhodanese"/>
    <property type="match status" value="1"/>
</dbReference>
<feature type="domain" description="Rhodanese" evidence="1">
    <location>
        <begin position="15"/>
        <end position="109"/>
    </location>
</feature>
<dbReference type="AlphaFoldDB" id="A0A1T4WCS2"/>
<dbReference type="EMBL" id="FUYC01000002">
    <property type="protein sequence ID" value="SKA74909.1"/>
    <property type="molecule type" value="Genomic_DNA"/>
</dbReference>
<reference evidence="2 3" key="1">
    <citation type="submission" date="2017-02" db="EMBL/GenBank/DDBJ databases">
        <authorList>
            <person name="Peterson S.W."/>
        </authorList>
    </citation>
    <scope>NUCLEOTIDE SEQUENCE [LARGE SCALE GENOMIC DNA]</scope>
    <source>
        <strain evidence="2 3">DSM 16080</strain>
    </source>
</reference>
<dbReference type="SMART" id="SM00450">
    <property type="entry name" value="RHOD"/>
    <property type="match status" value="1"/>
</dbReference>
<accession>A0A1T4WCS2</accession>
<dbReference type="Pfam" id="PF04264">
    <property type="entry name" value="YceI"/>
    <property type="match status" value="1"/>
</dbReference>
<dbReference type="Gene3D" id="3.40.250.10">
    <property type="entry name" value="Rhodanese-like domain"/>
    <property type="match status" value="1"/>
</dbReference>
<name>A0A1T4WCS2_9BACT</name>
<dbReference type="STRING" id="1121449.SAMN02745704_00797"/>
<protein>
    <submittedName>
        <fullName evidence="2">Polyisoprenoid-binding protein YceI</fullName>
    </submittedName>
</protein>